<dbReference type="RefSeq" id="XP_067058332.1">
    <property type="nucleotide sequence ID" value="XM_067202231.1"/>
</dbReference>
<evidence type="ECO:0000256" key="3">
    <source>
        <dbReference type="ARBA" id="ARBA00007460"/>
    </source>
</evidence>
<feature type="coiled-coil region" evidence="10">
    <location>
        <begin position="203"/>
        <end position="259"/>
    </location>
</feature>
<evidence type="ECO:0000256" key="1">
    <source>
        <dbReference type="ARBA" id="ARBA00004138"/>
    </source>
</evidence>
<evidence type="ECO:0000259" key="12">
    <source>
        <dbReference type="Pfam" id="PF11527"/>
    </source>
</evidence>
<dbReference type="GO" id="GO:0097546">
    <property type="term" value="C:ciliary base"/>
    <property type="evidence" value="ECO:0007669"/>
    <property type="project" value="TreeGrafter"/>
</dbReference>
<dbReference type="Gene3D" id="1.20.1520.10">
    <property type="entry name" value="ADP-ribosylation factor-like 2-binding protein, domain"/>
    <property type="match status" value="1"/>
</dbReference>
<comment type="subcellular location">
    <subcellularLocation>
        <location evidence="1">Cell projection</location>
        <location evidence="1">Cilium</location>
    </subcellularLocation>
    <subcellularLocation>
        <location evidence="2">Cytoplasm</location>
    </subcellularLocation>
</comment>
<evidence type="ECO:0000256" key="8">
    <source>
        <dbReference type="ARBA" id="ARBA00023273"/>
    </source>
</evidence>
<feature type="compositionally biased region" description="Low complexity" evidence="11">
    <location>
        <begin position="409"/>
        <end position="421"/>
    </location>
</feature>
<reference evidence="14" key="1">
    <citation type="journal article" date="2021" name="Microbiol. Resour. Announc.">
        <title>LGAAP: Leishmaniinae Genome Assembly and Annotation Pipeline.</title>
        <authorList>
            <person name="Almutairi H."/>
            <person name="Urbaniak M.D."/>
            <person name="Bates M.D."/>
            <person name="Jariyapan N."/>
            <person name="Kwakye-Nuako G."/>
            <person name="Thomaz-Soccol V."/>
            <person name="Al-Salem W.S."/>
            <person name="Dillon R.J."/>
            <person name="Bates P.A."/>
            <person name="Gatherer D."/>
        </authorList>
    </citation>
    <scope>NUCLEOTIDE SEQUENCE [LARGE SCALE GENOMIC DNA]</scope>
</reference>
<dbReference type="InterPro" id="IPR023379">
    <property type="entry name" value="BART_dom"/>
</dbReference>
<dbReference type="GeneID" id="92356165"/>
<proteinExistence type="inferred from homology"/>
<dbReference type="GO" id="GO:0005930">
    <property type="term" value="C:axoneme"/>
    <property type="evidence" value="ECO:0007669"/>
    <property type="project" value="TreeGrafter"/>
</dbReference>
<evidence type="ECO:0000256" key="5">
    <source>
        <dbReference type="ARBA" id="ARBA00022490"/>
    </source>
</evidence>
<dbReference type="InterPro" id="IPR038888">
    <property type="entry name" value="CFAP36"/>
</dbReference>
<evidence type="ECO:0000256" key="11">
    <source>
        <dbReference type="SAM" id="MobiDB-lite"/>
    </source>
</evidence>
<evidence type="ECO:0000256" key="4">
    <source>
        <dbReference type="ARBA" id="ARBA00021815"/>
    </source>
</evidence>
<dbReference type="Pfam" id="PF11527">
    <property type="entry name" value="ARL2_Bind_BART"/>
    <property type="match status" value="1"/>
</dbReference>
<reference evidence="14" key="2">
    <citation type="journal article" date="2021" name="Sci. Data">
        <title>Chromosome-scale genome sequencing, assembly and annotation of six genomes from subfamily Leishmaniinae.</title>
        <authorList>
            <person name="Almutairi H."/>
            <person name="Urbaniak M.D."/>
            <person name="Bates M.D."/>
            <person name="Jariyapan N."/>
            <person name="Kwakye-Nuako G."/>
            <person name="Thomaz Soccol V."/>
            <person name="Al-Salem W.S."/>
            <person name="Dillon R.J."/>
            <person name="Bates P.A."/>
            <person name="Gatherer D."/>
        </authorList>
    </citation>
    <scope>NUCLEOTIDE SEQUENCE [LARGE SCALE GENOMIC DNA]</scope>
</reference>
<feature type="region of interest" description="Disordered" evidence="11">
    <location>
        <begin position="397"/>
        <end position="421"/>
    </location>
</feature>
<feature type="region of interest" description="Disordered" evidence="11">
    <location>
        <begin position="281"/>
        <end position="304"/>
    </location>
</feature>
<keyword evidence="5" id="KW-0963">Cytoplasm</keyword>
<evidence type="ECO:0000313" key="14">
    <source>
        <dbReference type="Proteomes" id="UP000674143"/>
    </source>
</evidence>
<evidence type="ECO:0000313" key="13">
    <source>
        <dbReference type="EMBL" id="KAG5464701.1"/>
    </source>
</evidence>
<dbReference type="AlphaFoldDB" id="A0A836FZE7"/>
<evidence type="ECO:0000256" key="7">
    <source>
        <dbReference type="ARBA" id="ARBA00023069"/>
    </source>
</evidence>
<name>A0A836FZE7_9TRYP</name>
<evidence type="ECO:0000256" key="9">
    <source>
        <dbReference type="ARBA" id="ARBA00031593"/>
    </source>
</evidence>
<keyword evidence="6 10" id="KW-0175">Coiled coil</keyword>
<organism evidence="13 14">
    <name type="scientific">Leishmania orientalis</name>
    <dbReference type="NCBI Taxonomy" id="2249476"/>
    <lineage>
        <taxon>Eukaryota</taxon>
        <taxon>Discoba</taxon>
        <taxon>Euglenozoa</taxon>
        <taxon>Kinetoplastea</taxon>
        <taxon>Metakinetoplastina</taxon>
        <taxon>Trypanosomatida</taxon>
        <taxon>Trypanosomatidae</taxon>
        <taxon>Leishmaniinae</taxon>
        <taxon>Leishmania</taxon>
    </lineage>
</organism>
<evidence type="ECO:0000256" key="2">
    <source>
        <dbReference type="ARBA" id="ARBA00004496"/>
    </source>
</evidence>
<keyword evidence="7" id="KW-0969">Cilium</keyword>
<dbReference type="PANTHER" id="PTHR21532">
    <property type="entry name" value="PHOSPHODIESTERASE HL"/>
    <property type="match status" value="1"/>
</dbReference>
<dbReference type="InterPro" id="IPR042541">
    <property type="entry name" value="BART_sf"/>
</dbReference>
<dbReference type="PANTHER" id="PTHR21532:SF0">
    <property type="entry name" value="CILIA- AND FLAGELLA-ASSOCIATED PROTEIN 36"/>
    <property type="match status" value="1"/>
</dbReference>
<feature type="compositionally biased region" description="Basic and acidic residues" evidence="11">
    <location>
        <begin position="340"/>
        <end position="351"/>
    </location>
</feature>
<gene>
    <name evidence="13" type="ORF">LSCM4_00142</name>
</gene>
<feature type="domain" description="BART" evidence="12">
    <location>
        <begin position="4"/>
        <end position="126"/>
    </location>
</feature>
<accession>A0A836FZE7</accession>
<comment type="caution">
    <text evidence="13">The sequence shown here is derived from an EMBL/GenBank/DDBJ whole genome shotgun (WGS) entry which is preliminary data.</text>
</comment>
<comment type="similarity">
    <text evidence="3">Belongs to the CFAP36 family.</text>
</comment>
<dbReference type="Proteomes" id="UP000674143">
    <property type="component" value="Unassembled WGS sequence"/>
</dbReference>
<feature type="compositionally biased region" description="Polar residues" evidence="11">
    <location>
        <begin position="397"/>
        <end position="408"/>
    </location>
</feature>
<sequence length="444" mass="48779">MTDNRWITEALEQFSESPIWLTPIDNFVDDNCCIFRNDSEMQLEYTIVHKKFKELVDSLLTCFVLELGVSMEIAVGALQSSLAQSNESQDGRSDRQAAKKLLKRILNAENFLSFYTMMVKRNLELDILANAAFSSHGTDADSVGLLSGEMDGNEVSVSANVQRVRDVNGNVDDEEALRRAIEVSLQDLSTQPQVRAYSEACMHEEVDMRVAAVERQANREEAQLEATLQSLATQDLTDVERYRQENMDLIKKQKESQIQQIHSQVISGRVEKVHGEAGLPTADFGSPETPQAFPGPRSVPAAPSAPVAADVSVPALPPICHRQGALPAIPSKTAATASHPEARSSTHHEHGTAVAAQPSLAPEQVKEELERRAEYMREQREKILARNRASREEHLNTFLQNNGGETVTSSSSAESSSAAAHALTVEIARRLRGDLIGEARKSSG</sequence>
<keyword evidence="8" id="KW-0966">Cell projection</keyword>
<evidence type="ECO:0000256" key="6">
    <source>
        <dbReference type="ARBA" id="ARBA00023054"/>
    </source>
</evidence>
<keyword evidence="14" id="KW-1185">Reference proteome</keyword>
<evidence type="ECO:0000256" key="10">
    <source>
        <dbReference type="SAM" id="Coils"/>
    </source>
</evidence>
<feature type="region of interest" description="Disordered" evidence="11">
    <location>
        <begin position="332"/>
        <end position="370"/>
    </location>
</feature>
<dbReference type="EMBL" id="JAFHLR010000036">
    <property type="protein sequence ID" value="KAG5464701.1"/>
    <property type="molecule type" value="Genomic_DNA"/>
</dbReference>
<protein>
    <recommendedName>
        <fullName evidence="4">Cilia- and flagella-associated protein 36</fullName>
    </recommendedName>
    <alternativeName>
        <fullName evidence="9">Coiled-coil domain-containing protein 104</fullName>
    </alternativeName>
</protein>
<dbReference type="KEGG" id="loi:92356165"/>
<dbReference type="SMR" id="A0A836FZE7"/>